<dbReference type="Gene3D" id="2.60.200.40">
    <property type="match status" value="1"/>
</dbReference>
<dbReference type="PANTHER" id="PTHR12358">
    <property type="entry name" value="SPHINGOSINE KINASE"/>
    <property type="match status" value="1"/>
</dbReference>
<keyword evidence="3" id="KW-0444">Lipid biosynthesis</keyword>
<evidence type="ECO:0000313" key="11">
    <source>
        <dbReference type="Proteomes" id="UP000886893"/>
    </source>
</evidence>
<feature type="domain" description="DAGKc" evidence="9">
    <location>
        <begin position="4"/>
        <end position="135"/>
    </location>
</feature>
<keyword evidence="7" id="KW-0594">Phospholipid biosynthesis</keyword>
<accession>A0A9D1G8P7</accession>
<dbReference type="GO" id="GO:0005886">
    <property type="term" value="C:plasma membrane"/>
    <property type="evidence" value="ECO:0007669"/>
    <property type="project" value="TreeGrafter"/>
</dbReference>
<evidence type="ECO:0000256" key="6">
    <source>
        <dbReference type="ARBA" id="ARBA00023098"/>
    </source>
</evidence>
<evidence type="ECO:0000259" key="9">
    <source>
        <dbReference type="PROSITE" id="PS50146"/>
    </source>
</evidence>
<dbReference type="InterPro" id="IPR001206">
    <property type="entry name" value="Diacylglycerol_kinase_cat_dom"/>
</dbReference>
<dbReference type="PROSITE" id="PS50146">
    <property type="entry name" value="DAGK"/>
    <property type="match status" value="1"/>
</dbReference>
<gene>
    <name evidence="10" type="ORF">IAD04_04485</name>
</gene>
<dbReference type="GO" id="GO:0008654">
    <property type="term" value="P:phospholipid biosynthetic process"/>
    <property type="evidence" value="ECO:0007669"/>
    <property type="project" value="UniProtKB-KW"/>
</dbReference>
<reference evidence="10" key="2">
    <citation type="journal article" date="2021" name="PeerJ">
        <title>Extensive microbial diversity within the chicken gut microbiome revealed by metagenomics and culture.</title>
        <authorList>
            <person name="Gilroy R."/>
            <person name="Ravi A."/>
            <person name="Getino M."/>
            <person name="Pursley I."/>
            <person name="Horton D.L."/>
            <person name="Alikhan N.F."/>
            <person name="Baker D."/>
            <person name="Gharbi K."/>
            <person name="Hall N."/>
            <person name="Watson M."/>
            <person name="Adriaenssens E.M."/>
            <person name="Foster-Nyarko E."/>
            <person name="Jarju S."/>
            <person name="Secka A."/>
            <person name="Antonio M."/>
            <person name="Oren A."/>
            <person name="Chaudhuri R.R."/>
            <person name="La Ragione R."/>
            <person name="Hildebrand F."/>
            <person name="Pallen M.J."/>
        </authorList>
    </citation>
    <scope>NUCLEOTIDE SEQUENCE</scope>
    <source>
        <strain evidence="10">14508</strain>
    </source>
</reference>
<organism evidence="10 11">
    <name type="scientific">Candidatus Caccosoma faecigallinarum</name>
    <dbReference type="NCBI Taxonomy" id="2840720"/>
    <lineage>
        <taxon>Bacteria</taxon>
        <taxon>Bacillati</taxon>
        <taxon>Bacillota</taxon>
        <taxon>Bacillota incertae sedis</taxon>
        <taxon>Candidatus Caccosoma</taxon>
    </lineage>
</organism>
<evidence type="ECO:0000256" key="8">
    <source>
        <dbReference type="ARBA" id="ARBA00023264"/>
    </source>
</evidence>
<reference evidence="10" key="1">
    <citation type="submission" date="2020-10" db="EMBL/GenBank/DDBJ databases">
        <authorList>
            <person name="Gilroy R."/>
        </authorList>
    </citation>
    <scope>NUCLEOTIDE SEQUENCE</scope>
    <source>
        <strain evidence="10">14508</strain>
    </source>
</reference>
<dbReference type="Proteomes" id="UP000886893">
    <property type="component" value="Unassembled WGS sequence"/>
</dbReference>
<keyword evidence="10" id="KW-0808">Transferase</keyword>
<dbReference type="InterPro" id="IPR005218">
    <property type="entry name" value="Diacylglycerol/lipid_kinase"/>
</dbReference>
<keyword evidence="5" id="KW-0460">Magnesium</keyword>
<dbReference type="SUPFAM" id="SSF111331">
    <property type="entry name" value="NAD kinase/diacylglycerol kinase-like"/>
    <property type="match status" value="1"/>
</dbReference>
<dbReference type="InterPro" id="IPR016064">
    <property type="entry name" value="NAD/diacylglycerol_kinase_sf"/>
</dbReference>
<dbReference type="GO" id="GO:0046872">
    <property type="term" value="F:metal ion binding"/>
    <property type="evidence" value="ECO:0007669"/>
    <property type="project" value="UniProtKB-KW"/>
</dbReference>
<dbReference type="SMART" id="SM00046">
    <property type="entry name" value="DAGKc"/>
    <property type="match status" value="1"/>
</dbReference>
<dbReference type="GO" id="GO:0005524">
    <property type="term" value="F:ATP binding"/>
    <property type="evidence" value="ECO:0007669"/>
    <property type="project" value="InterPro"/>
</dbReference>
<sequence>MKNRKEMTCLFLYNPNSGKGKLLKKLDYIKQKLCEVYQQVTIIATESMEDTILKAKLACGSYDVLAFSGGDGTFNNIVNAVAGEKKRPILGYIPSGTVNDIAKNFGISKNIKKALKIIQKGHVHPFDIGKVNQQYFVYVLALGSFAHVSYDTDQKIKKKYGKLAYYYKVMKEVLKTNLFHVKIETADHQILEMETPLVLVLNSVSVGGFIVNRKSDINDGKFDVLVMKPGFASGLFNVLLKNKHQKIVTNQLSISTDSSFDWCIDGEKGMTGQIFVKNLQNHLCIFSKKEYKNK</sequence>
<keyword evidence="10" id="KW-0418">Kinase</keyword>
<comment type="cofactor">
    <cofactor evidence="1">
        <name>Mg(2+)</name>
        <dbReference type="ChEBI" id="CHEBI:18420"/>
    </cofactor>
</comment>
<evidence type="ECO:0000256" key="5">
    <source>
        <dbReference type="ARBA" id="ARBA00022842"/>
    </source>
</evidence>
<evidence type="ECO:0000256" key="2">
    <source>
        <dbReference type="ARBA" id="ARBA00005983"/>
    </source>
</evidence>
<dbReference type="InterPro" id="IPR017438">
    <property type="entry name" value="ATP-NAD_kinase_N"/>
</dbReference>
<dbReference type="AlphaFoldDB" id="A0A9D1G8P7"/>
<evidence type="ECO:0000256" key="1">
    <source>
        <dbReference type="ARBA" id="ARBA00001946"/>
    </source>
</evidence>
<dbReference type="GO" id="GO:0004143">
    <property type="term" value="F:ATP-dependent diacylglycerol kinase activity"/>
    <property type="evidence" value="ECO:0007669"/>
    <property type="project" value="TreeGrafter"/>
</dbReference>
<evidence type="ECO:0000256" key="7">
    <source>
        <dbReference type="ARBA" id="ARBA00023209"/>
    </source>
</evidence>
<dbReference type="Gene3D" id="3.40.50.10330">
    <property type="entry name" value="Probable inorganic polyphosphate/atp-NAD kinase, domain 1"/>
    <property type="match status" value="1"/>
</dbReference>
<evidence type="ECO:0000313" key="10">
    <source>
        <dbReference type="EMBL" id="HIT17612.1"/>
    </source>
</evidence>
<evidence type="ECO:0000256" key="3">
    <source>
        <dbReference type="ARBA" id="ARBA00022516"/>
    </source>
</evidence>
<comment type="caution">
    <text evidence="10">The sequence shown here is derived from an EMBL/GenBank/DDBJ whole genome shotgun (WGS) entry which is preliminary data.</text>
</comment>
<proteinExistence type="inferred from homology"/>
<keyword evidence="8" id="KW-1208">Phospholipid metabolism</keyword>
<keyword evidence="6" id="KW-0443">Lipid metabolism</keyword>
<dbReference type="EMBL" id="DVKI01000138">
    <property type="protein sequence ID" value="HIT17612.1"/>
    <property type="molecule type" value="Genomic_DNA"/>
</dbReference>
<dbReference type="NCBIfam" id="TIGR00147">
    <property type="entry name" value="YegS/Rv2252/BmrU family lipid kinase"/>
    <property type="match status" value="1"/>
</dbReference>
<name>A0A9D1G8P7_9FIRM</name>
<dbReference type="PANTHER" id="PTHR12358:SF106">
    <property type="entry name" value="LIPID KINASE YEGS"/>
    <property type="match status" value="1"/>
</dbReference>
<dbReference type="Pfam" id="PF00781">
    <property type="entry name" value="DAGK_cat"/>
    <property type="match status" value="1"/>
</dbReference>
<evidence type="ECO:0000256" key="4">
    <source>
        <dbReference type="ARBA" id="ARBA00022723"/>
    </source>
</evidence>
<comment type="similarity">
    <text evidence="2">Belongs to the diacylglycerol/lipid kinase family.</text>
</comment>
<protein>
    <submittedName>
        <fullName evidence="10">Diacylglycerol kinase family lipid kinase</fullName>
    </submittedName>
</protein>
<keyword evidence="4" id="KW-0479">Metal-binding</keyword>
<dbReference type="InterPro" id="IPR050187">
    <property type="entry name" value="Lipid_Phosphate_FormReg"/>
</dbReference>